<proteinExistence type="predicted"/>
<sequence length="580" mass="66077">MVHLNSSTKTHTKTRTKIPQDTEKTIKTHDLICSTRSIARVFAELSEQKKVTIEEMEFGALRHIPKLKVLHKLLKELILCFDLYHGFLDTRYGKIYITPAKIGDALGLISGRDNFSEKVAYNKLNEQQKEIADCFKGATLAFLTKSVTDMSVEGDENLLKFKMTFILFVQKCFLLSTTTSTVSLVQKPPLLHVETFPDPEADDAPRPPWVGTGHERVWSAGLPSRQIMKQSEKVEETSKKRKQKEKRLKRKNGGAAKTNVALDNRDSMDAQYDLSQALPIVNSFSESEPMLQIQMSLARSVNAPSNNNYQFQTQHQAPVETLKKESKQEVSLNLSFGIPTASPQRNFGKPWHKSTDLEKLVEAVIDAGLTIALQYAEQTSVEPSLSTPEGYKTPVKEKEVVSAMCMVLNDRKCRRLDEEIYCLPTNIVNLMLGKHNHKYIDPNTKASYHISEFKEYLSFLDKRKLTSHPFVISQMRVYVGAKLLVDNEEGLEAPHISISSQRTFYDCEIYVMKWLETIDPKKIKKWKIQMREYGPTIFLDKVNKLRDKVIEASNAIRIPMPSAALSNPFCKFSYEDIESK</sequence>
<reference evidence="2 3" key="1">
    <citation type="submission" date="2019-01" db="EMBL/GenBank/DDBJ databases">
        <title>Sequencing of cultivated peanut Arachis hypogaea provides insights into genome evolution and oil improvement.</title>
        <authorList>
            <person name="Chen X."/>
        </authorList>
    </citation>
    <scope>NUCLEOTIDE SEQUENCE [LARGE SCALE GENOMIC DNA]</scope>
    <source>
        <strain evidence="3">cv. Fuhuasheng</strain>
        <tissue evidence="2">Leaves</tissue>
    </source>
</reference>
<dbReference type="AlphaFoldDB" id="A0A445ELQ7"/>
<dbReference type="EMBL" id="SDMP01000001">
    <property type="protein sequence ID" value="RYR76390.1"/>
    <property type="molecule type" value="Genomic_DNA"/>
</dbReference>
<keyword evidence="3" id="KW-1185">Reference proteome</keyword>
<organism evidence="2 3">
    <name type="scientific">Arachis hypogaea</name>
    <name type="common">Peanut</name>
    <dbReference type="NCBI Taxonomy" id="3818"/>
    <lineage>
        <taxon>Eukaryota</taxon>
        <taxon>Viridiplantae</taxon>
        <taxon>Streptophyta</taxon>
        <taxon>Embryophyta</taxon>
        <taxon>Tracheophyta</taxon>
        <taxon>Spermatophyta</taxon>
        <taxon>Magnoliopsida</taxon>
        <taxon>eudicotyledons</taxon>
        <taxon>Gunneridae</taxon>
        <taxon>Pentapetalae</taxon>
        <taxon>rosids</taxon>
        <taxon>fabids</taxon>
        <taxon>Fabales</taxon>
        <taxon>Fabaceae</taxon>
        <taxon>Papilionoideae</taxon>
        <taxon>50 kb inversion clade</taxon>
        <taxon>dalbergioids sensu lato</taxon>
        <taxon>Dalbergieae</taxon>
        <taxon>Pterocarpus clade</taxon>
        <taxon>Arachis</taxon>
    </lineage>
</organism>
<feature type="compositionally biased region" description="Basic residues" evidence="1">
    <location>
        <begin position="239"/>
        <end position="252"/>
    </location>
</feature>
<accession>A0A445ELQ7</accession>
<evidence type="ECO:0000313" key="2">
    <source>
        <dbReference type="EMBL" id="RYR76390.1"/>
    </source>
</evidence>
<comment type="caution">
    <text evidence="2">The sequence shown here is derived from an EMBL/GenBank/DDBJ whole genome shotgun (WGS) entry which is preliminary data.</text>
</comment>
<evidence type="ECO:0000313" key="3">
    <source>
        <dbReference type="Proteomes" id="UP000289738"/>
    </source>
</evidence>
<feature type="region of interest" description="Disordered" evidence="1">
    <location>
        <begin position="221"/>
        <end position="259"/>
    </location>
</feature>
<evidence type="ECO:0000256" key="1">
    <source>
        <dbReference type="SAM" id="MobiDB-lite"/>
    </source>
</evidence>
<dbReference type="Proteomes" id="UP000289738">
    <property type="component" value="Chromosome A01"/>
</dbReference>
<protein>
    <submittedName>
        <fullName evidence="2">Uncharacterized protein</fullName>
    </submittedName>
</protein>
<name>A0A445ELQ7_ARAHY</name>
<gene>
    <name evidence="2" type="ORF">Ahy_A01g000983</name>
</gene>